<evidence type="ECO:0000313" key="14">
    <source>
        <dbReference type="EMBL" id="KFX44375.1"/>
    </source>
</evidence>
<dbReference type="InterPro" id="IPR001382">
    <property type="entry name" value="Glyco_hydro_47"/>
</dbReference>
<evidence type="ECO:0000256" key="12">
    <source>
        <dbReference type="SAM" id="MobiDB-lite"/>
    </source>
</evidence>
<dbReference type="UniPathway" id="UPA00378"/>
<evidence type="ECO:0000256" key="9">
    <source>
        <dbReference type="PIRSR" id="PIRSR601382-1"/>
    </source>
</evidence>
<feature type="domain" description="Zn(2)-C6 fungal-type" evidence="13">
    <location>
        <begin position="101"/>
        <end position="135"/>
    </location>
</feature>
<dbReference type="SUPFAM" id="SSF57701">
    <property type="entry name" value="Zn2/Cys6 DNA-binding domain"/>
    <property type="match status" value="1"/>
</dbReference>
<feature type="binding site" evidence="10">
    <location>
        <position position="1034"/>
    </location>
    <ligand>
        <name>Ca(2+)</name>
        <dbReference type="ChEBI" id="CHEBI:29108"/>
    </ligand>
</feature>
<evidence type="ECO:0000256" key="8">
    <source>
        <dbReference type="ARBA" id="ARBA00023242"/>
    </source>
</evidence>
<keyword evidence="7" id="KW-0325">Glycoprotein</keyword>
<keyword evidence="8" id="KW-0539">Nucleus</keyword>
<dbReference type="PROSITE" id="PS50048">
    <property type="entry name" value="ZN2_CY6_FUNGAL_2"/>
    <property type="match status" value="1"/>
</dbReference>
<evidence type="ECO:0000256" key="1">
    <source>
        <dbReference type="ARBA" id="ARBA00004240"/>
    </source>
</evidence>
<keyword evidence="3" id="KW-0256">Endoplasmic reticulum</keyword>
<comment type="caution">
    <text evidence="14">The sequence shown here is derived from an EMBL/GenBank/DDBJ whole genome shotgun (WGS) entry which is preliminary data.</text>
</comment>
<dbReference type="GO" id="GO:0005509">
    <property type="term" value="F:calcium ion binding"/>
    <property type="evidence" value="ECO:0007669"/>
    <property type="project" value="InterPro"/>
</dbReference>
<dbReference type="GO" id="GO:0003677">
    <property type="term" value="F:DNA binding"/>
    <property type="evidence" value="ECO:0007669"/>
    <property type="project" value="UniProtKB-KW"/>
</dbReference>
<gene>
    <name evidence="14" type="ORF">GQ26_0291160</name>
</gene>
<dbReference type="SUPFAM" id="SSF48225">
    <property type="entry name" value="Seven-hairpin glycosidases"/>
    <property type="match status" value="1"/>
</dbReference>
<dbReference type="CDD" id="cd00067">
    <property type="entry name" value="GAL4"/>
    <property type="match status" value="1"/>
</dbReference>
<evidence type="ECO:0000259" key="13">
    <source>
        <dbReference type="PROSITE" id="PS50048"/>
    </source>
</evidence>
<accession>A0A093UWS6</accession>
<keyword evidence="4" id="KW-0805">Transcription regulation</keyword>
<dbReference type="InterPro" id="IPR044674">
    <property type="entry name" value="EDEM1/2/3"/>
</dbReference>
<feature type="active site" evidence="9">
    <location>
        <position position="948"/>
    </location>
</feature>
<keyword evidence="6" id="KW-0804">Transcription</keyword>
<keyword evidence="11" id="KW-0326">Glycosidase</keyword>
<name>A0A093UWS6_TALMA</name>
<dbReference type="GO" id="GO:0008270">
    <property type="term" value="F:zinc ion binding"/>
    <property type="evidence" value="ECO:0007669"/>
    <property type="project" value="InterPro"/>
</dbReference>
<reference evidence="14" key="2">
    <citation type="journal article" date="2014" name="PLoS Genet.">
        <title>Signature gene expression reveals novel clues to the molecular mechanisms of dimorphic transition in Penicillium marneffei.</title>
        <authorList>
            <person name="Yang E."/>
            <person name="Wang G."/>
            <person name="Cai J."/>
            <person name="Woo P.C."/>
            <person name="Lau S.K."/>
            <person name="Yuen K.-Y."/>
            <person name="Chow W.-N."/>
            <person name="Lin X."/>
        </authorList>
    </citation>
    <scope>NUCLEOTIDE SEQUENCE</scope>
    <source>
        <strain evidence="14">PM1</strain>
    </source>
</reference>
<keyword evidence="10" id="KW-0479">Metal-binding</keyword>
<comment type="similarity">
    <text evidence="2 11">Belongs to the glycosyl hydrolase 47 family.</text>
</comment>
<dbReference type="GO" id="GO:0000981">
    <property type="term" value="F:DNA-binding transcription factor activity, RNA polymerase II-specific"/>
    <property type="evidence" value="ECO:0007669"/>
    <property type="project" value="InterPro"/>
</dbReference>
<feature type="compositionally biased region" description="Basic and acidic residues" evidence="12">
    <location>
        <begin position="71"/>
        <end position="82"/>
    </location>
</feature>
<dbReference type="PROSITE" id="PS00463">
    <property type="entry name" value="ZN2_CY6_FUNGAL_1"/>
    <property type="match status" value="1"/>
</dbReference>
<evidence type="ECO:0000256" key="3">
    <source>
        <dbReference type="ARBA" id="ARBA00022824"/>
    </source>
</evidence>
<evidence type="ECO:0000256" key="4">
    <source>
        <dbReference type="ARBA" id="ARBA00023015"/>
    </source>
</evidence>
<evidence type="ECO:0000256" key="11">
    <source>
        <dbReference type="RuleBase" id="RU361193"/>
    </source>
</evidence>
<dbReference type="InterPro" id="IPR036864">
    <property type="entry name" value="Zn2-C6_fun-type_DNA-bd_sf"/>
</dbReference>
<proteinExistence type="inferred from homology"/>
<evidence type="ECO:0000256" key="7">
    <source>
        <dbReference type="ARBA" id="ARBA00023180"/>
    </source>
</evidence>
<dbReference type="GO" id="GO:1904380">
    <property type="term" value="P:endoplasmic reticulum mannose trimming"/>
    <property type="evidence" value="ECO:0007669"/>
    <property type="project" value="InterPro"/>
</dbReference>
<protein>
    <recommendedName>
        <fullName evidence="11">alpha-1,2-Mannosidase</fullName>
        <ecNumber evidence="11">3.2.1.-</ecNumber>
    </recommendedName>
</protein>
<dbReference type="PANTHER" id="PTHR45679:SF5">
    <property type="entry name" value="ER DEGRADATION-ENHANCING ALPHA-MANNOSIDASE-LIKE PROTEIN 1"/>
    <property type="match status" value="1"/>
</dbReference>
<feature type="active site" description="Proton donor" evidence="9">
    <location>
        <position position="927"/>
    </location>
</feature>
<dbReference type="PANTHER" id="PTHR45679">
    <property type="entry name" value="ER DEGRADATION-ENHANCING ALPHA-MANNOSIDASE-LIKE PROTEIN 2"/>
    <property type="match status" value="1"/>
</dbReference>
<dbReference type="InterPro" id="IPR036026">
    <property type="entry name" value="Seven-hairpin_glycosidases"/>
</dbReference>
<comment type="cofactor">
    <cofactor evidence="10">
        <name>Ca(2+)</name>
        <dbReference type="ChEBI" id="CHEBI:29108"/>
    </cofactor>
</comment>
<feature type="active site" description="Proton donor" evidence="9">
    <location>
        <position position="600"/>
    </location>
</feature>
<dbReference type="Gene3D" id="1.50.10.10">
    <property type="match status" value="1"/>
</dbReference>
<dbReference type="GO" id="GO:0004571">
    <property type="term" value="F:mannosyl-oligosaccharide 1,2-alpha-mannosidase activity"/>
    <property type="evidence" value="ECO:0007669"/>
    <property type="project" value="InterPro"/>
</dbReference>
<evidence type="ECO:0000256" key="5">
    <source>
        <dbReference type="ARBA" id="ARBA00023125"/>
    </source>
</evidence>
<keyword evidence="10" id="KW-0106">Calcium</keyword>
<feature type="region of interest" description="Disordered" evidence="12">
    <location>
        <begin position="58"/>
        <end position="96"/>
    </location>
</feature>
<dbReference type="Pfam" id="PF01532">
    <property type="entry name" value="Glyco_hydro_47"/>
    <property type="match status" value="1"/>
</dbReference>
<dbReference type="EC" id="3.2.1.-" evidence="11"/>
<dbReference type="InterPro" id="IPR001138">
    <property type="entry name" value="Zn2Cys6_DnaBD"/>
</dbReference>
<dbReference type="Gene3D" id="4.10.240.10">
    <property type="entry name" value="Zn(2)-C6 fungal-type DNA-binding domain"/>
    <property type="match status" value="1"/>
</dbReference>
<dbReference type="SMART" id="SM00066">
    <property type="entry name" value="GAL4"/>
    <property type="match status" value="1"/>
</dbReference>
<dbReference type="GO" id="GO:0044322">
    <property type="term" value="C:endoplasmic reticulum quality control compartment"/>
    <property type="evidence" value="ECO:0007669"/>
    <property type="project" value="GOC"/>
</dbReference>
<dbReference type="Pfam" id="PF00172">
    <property type="entry name" value="Zn_clus"/>
    <property type="match status" value="1"/>
</dbReference>
<dbReference type="GO" id="GO:0036503">
    <property type="term" value="P:ERAD pathway"/>
    <property type="evidence" value="ECO:0007669"/>
    <property type="project" value="UniProtKB-ARBA"/>
</dbReference>
<dbReference type="GO" id="GO:0005975">
    <property type="term" value="P:carbohydrate metabolic process"/>
    <property type="evidence" value="ECO:0007669"/>
    <property type="project" value="InterPro"/>
</dbReference>
<evidence type="ECO:0000256" key="10">
    <source>
        <dbReference type="PIRSR" id="PIRSR601382-2"/>
    </source>
</evidence>
<comment type="subcellular location">
    <subcellularLocation>
        <location evidence="1">Endoplasmic reticulum</location>
    </subcellularLocation>
</comment>
<feature type="active site" evidence="9">
    <location>
        <position position="800"/>
    </location>
</feature>
<feature type="region of interest" description="Disordered" evidence="12">
    <location>
        <begin position="405"/>
        <end position="434"/>
    </location>
</feature>
<dbReference type="GO" id="GO:0016020">
    <property type="term" value="C:membrane"/>
    <property type="evidence" value="ECO:0007669"/>
    <property type="project" value="InterPro"/>
</dbReference>
<reference key="1">
    <citation type="journal article" date="2014" name="PLoS Genet.">
        <title>Signature Gene Expression Reveals Novel Clues to the Molecular Mechanisms of Dimorphic Transition in Penicillium marneffei.</title>
        <authorList>
            <person name="Yang E."/>
            <person name="Wang G."/>
            <person name="Cai J."/>
            <person name="Woo P.C."/>
            <person name="Lau S.K."/>
            <person name="Yuen K.-Y."/>
            <person name="Chow W.-N."/>
            <person name="Lin X."/>
        </authorList>
    </citation>
    <scope>NUCLEOTIDE SEQUENCE [LARGE SCALE GENOMIC DNA]</scope>
    <source>
        <strain>PM1</strain>
    </source>
</reference>
<dbReference type="InterPro" id="IPR012341">
    <property type="entry name" value="6hp_glycosidase-like_sf"/>
</dbReference>
<sequence length="1558" mass="172317">MYTRANPWDMSTTFLGISLVTGTILKGSLAITTEDPSKVNMNHNSNFVKREDRCVMPHISGSSFTGKQRNMKRDTTQTDPGRHSTSTSDPENKSRRRIQLACVRCRRRKIRCSGETTDGVACTNCKAANVLDCQFLRPDTTQLLPTPGSALAAHYQAMGSLVPSASADSIGRVHPYTSPSGLSPSAYDVAYPRSHSLSDLGNYSRVDSIQRESIYGNGFIDEYGIPYNMHSNAPGTMAEYYGSLVGARAWSSAPGAMATDLERSQHTILYTTNVPSFFPTGNITLSSEDLSANRLLPVPTTASSSSTSNTLTYLKDIDVTANGPPFMGGEEPGDMYSFGVRSSNSTRAKPIPATMPFSSTYGTSGSIPHDQKSEIVNPIQNVMMKYTAITDDTFDGLPITSSTFTRSGTAGSSDIDEPSMLPMNGPKITQGDSHARYGKSSVYRNLKVMKASTNSEAKIKTSGLREYKGAVQAMKNNEIRDLRLQTEQMFYHGYDNYIKYAFPEDELRPLTCGPLTRDRDHPERIELNDVLGNYSLTMIDSLSTLGILASSNDTGSRAWSYFENSVQEIVRLYGDGSQGPEGQGERARGFDLDSKVQVFETVIRGLGGLLSAHLFAVGDLPIRGYNPSTEATEYAKAWNKSGFSASKNSKGIVWSNGFIYNGQLLRLARDLADRLLPAFYTPTGLPYPRVNLRYGVTFYDNSPLSKGYPGQKTDDRKKYTTRYQSRPEVTETCSAGAGSLVLEFTTLSRLTGDGRYEDLAKRAFWAVWLRRSEIDLIGAGIDAETGNWVAPFTGIGAGIDSFFEYAFKAYVLLSTGEPPEFDTGSPWSIMDNYFIPLEQAHHSPEFYLQVWQDAQDAIKHHLYRGHGYQHPHYVQGDLQTGATRAFWIDSLSAFYPGVLTLAGRIEEATEIHLLATALWTRFSALPERWNVATGEIDNDLGWWGGRPEFIESTYYLYRATKDPWYLHVGEMVLRDIKRRCWTRCGWAGLQDVRTGELQDRMESFFLGETAKYMFLLFDQDHPLNNLEAPFVFTTEGHPLIIPKSGPKTSSSTHDSNSEQVVAEVCEVAPVPPPFSFSSTAARPDIFHAASLARLHLMPGRNEVGGALFGFAHDHPSVTVSDLFSPSNYTFYPWTLPSELVPYNAMSSPMSIRPTLDISFPKLPGMIVGSGSMERVQDGVFLKSIGGMRLGMVQDMPLRIDDDSAGVYTDLFRIQVINNVPLGRDEKVYLSRELVFDVLSPNDPHFSRVRDPIILDIVIDVEPESTRTKNKNHTKASRHQTHNQEPAIIQQESTAFSDKETLLKGRISPASSVRTALSALMDHISTMLSDDNSNDLDNDNENGYYGSVQSSLFKKRPSSGVPTTRLVLPAINSVGAGSAPIPDIADAAVFSHTGKPSATRLTWSKIYLTDELCDHRLPADVPREYQVLIVKRGGCSFTEKLKNIPGYPNSGSSNNNNNHLQLVIVVSYPEHDAGPSSSFYHDDGKTFQASDEQNFYEERYYHRPFTSTNPQQMQARAALASEGMLVRPHLDEIQTTSSGLPRREPIRILPGLGLGGDML</sequence>
<dbReference type="PRINTS" id="PR00747">
    <property type="entry name" value="GLYHDRLASE47"/>
</dbReference>
<keyword evidence="11" id="KW-0378">Hydrolase</keyword>
<evidence type="ECO:0000256" key="2">
    <source>
        <dbReference type="ARBA" id="ARBA00007658"/>
    </source>
</evidence>
<keyword evidence="5" id="KW-0238">DNA-binding</keyword>
<dbReference type="EMBL" id="JPOX01000029">
    <property type="protein sequence ID" value="KFX44375.1"/>
    <property type="molecule type" value="Genomic_DNA"/>
</dbReference>
<organism evidence="14">
    <name type="scientific">Talaromyces marneffei PM1</name>
    <dbReference type="NCBI Taxonomy" id="1077442"/>
    <lineage>
        <taxon>Eukaryota</taxon>
        <taxon>Fungi</taxon>
        <taxon>Dikarya</taxon>
        <taxon>Ascomycota</taxon>
        <taxon>Pezizomycotina</taxon>
        <taxon>Eurotiomycetes</taxon>
        <taxon>Eurotiomycetidae</taxon>
        <taxon>Eurotiales</taxon>
        <taxon>Trichocomaceae</taxon>
        <taxon>Talaromyces</taxon>
        <taxon>Talaromyces sect. Talaromyces</taxon>
    </lineage>
</organism>
<evidence type="ECO:0000256" key="6">
    <source>
        <dbReference type="ARBA" id="ARBA00023163"/>
    </source>
</evidence>